<evidence type="ECO:0000313" key="3">
    <source>
        <dbReference type="Proteomes" id="UP000241690"/>
    </source>
</evidence>
<evidence type="ECO:0000256" key="1">
    <source>
        <dbReference type="SAM" id="MobiDB-lite"/>
    </source>
</evidence>
<dbReference type="EMBL" id="KZ679684">
    <property type="protein sequence ID" value="PTB52289.1"/>
    <property type="molecule type" value="Genomic_DNA"/>
</dbReference>
<feature type="compositionally biased region" description="Basic and acidic residues" evidence="1">
    <location>
        <begin position="95"/>
        <end position="128"/>
    </location>
</feature>
<accession>A0A2T4A5E5</accession>
<reference evidence="2 3" key="1">
    <citation type="submission" date="2016-07" db="EMBL/GenBank/DDBJ databases">
        <title>Multiple horizontal gene transfer events from other fungi enriched the ability of initially mycotrophic Trichoderma (Ascomycota) to feed on dead plant biomass.</title>
        <authorList>
            <consortium name="DOE Joint Genome Institute"/>
            <person name="Aerts A."/>
            <person name="Atanasova L."/>
            <person name="Chenthamara K."/>
            <person name="Zhang J."/>
            <person name="Grujic M."/>
            <person name="Henrissat B."/>
            <person name="Kuo A."/>
            <person name="Salamov A."/>
            <person name="Lipzen A."/>
            <person name="Labutti K."/>
            <person name="Barry K."/>
            <person name="Miao Y."/>
            <person name="Rahimi M.J."/>
            <person name="Shen Q."/>
            <person name="Grigoriev I.V."/>
            <person name="Kubicek C.P."/>
            <person name="Druzhinina I.S."/>
        </authorList>
    </citation>
    <scope>NUCLEOTIDE SEQUENCE [LARGE SCALE GENOMIC DNA]</scope>
    <source>
        <strain evidence="2 3">CBS 226.95</strain>
    </source>
</reference>
<protein>
    <submittedName>
        <fullName evidence="2">Uncharacterized protein</fullName>
    </submittedName>
</protein>
<dbReference type="Proteomes" id="UP000241690">
    <property type="component" value="Unassembled WGS sequence"/>
</dbReference>
<organism evidence="2 3">
    <name type="scientific">Trichoderma harzianum CBS 226.95</name>
    <dbReference type="NCBI Taxonomy" id="983964"/>
    <lineage>
        <taxon>Eukaryota</taxon>
        <taxon>Fungi</taxon>
        <taxon>Dikarya</taxon>
        <taxon>Ascomycota</taxon>
        <taxon>Pezizomycotina</taxon>
        <taxon>Sordariomycetes</taxon>
        <taxon>Hypocreomycetidae</taxon>
        <taxon>Hypocreales</taxon>
        <taxon>Hypocreaceae</taxon>
        <taxon>Trichoderma</taxon>
    </lineage>
</organism>
<feature type="region of interest" description="Disordered" evidence="1">
    <location>
        <begin position="94"/>
        <end position="128"/>
    </location>
</feature>
<dbReference type="RefSeq" id="XP_024771966.1">
    <property type="nucleotide sequence ID" value="XM_024919486.1"/>
</dbReference>
<sequence>MSRRRRQRKSPFLPALLDAPSSISRSRVGGNSGAVLGLIRFGSSLGREFYGSTGGEEEREGPGEILAVWNAARQEMRWKRAPCLSRSLAAKTKKGWNEWKTRPKAERNEKGMSRWIEEERERSPGLKK</sequence>
<proteinExistence type="predicted"/>
<gene>
    <name evidence="2" type="ORF">M431DRAFT_510475</name>
</gene>
<dbReference type="GeneID" id="36628055"/>
<name>A0A2T4A5E5_TRIHA</name>
<dbReference type="AlphaFoldDB" id="A0A2T4A5E5"/>
<keyword evidence="3" id="KW-1185">Reference proteome</keyword>
<evidence type="ECO:0000313" key="2">
    <source>
        <dbReference type="EMBL" id="PTB52289.1"/>
    </source>
</evidence>